<sequence>MMQLDALIIYNVDGDVRQIQFRPGRLNVITGESGTGKSSIIGILRFLLGGDSPNVPLGPIQDTVAWYGLLAHVGDTRFFIGRPAPAHGATTSQAMLSIGEMEVPLFSTLEVNTNTRELVDYLGGLVGIEENLHVPTEGQTRRALAANLRHALYYCFQGQGEIANPDLLFHHQNRDFQKQAIRDTFPYFLGAQSSDALRKREALSVLNREIRLHTRRLEEARAARELGVGRAAGLIAEARASGLLRADTVPVDFGEAYEMLSAAINAAEPVLDPGAVDGDAEVESLIARRVELRGALRDINDKVRGLEEFARVGTEYDAELNEHRVRLACIGLIPGDTGSEAVCPVCTSPLEEPTVREAIEHSLGRISRRIELAQRDQPRITTARAELLEARDHARAELADVDIALDELARSDDIRAAAQRTWDQQSFVRGRITQYLDTTTLESDDSIAAMERMIDELNGKATRLTEELDPEALRSAVNSLLNIVGRRMTDLARSLPLEHSEHWVRIDPYRLTVVADTVHGPAYMDAGAIGSGMSWVGYHLVAYLALHRFFIEAARPVPSFIVLDQPSQAFFPRDRVTGGDLAELSDTDRDNTRRLYQMMFDVVAELDGQLQIIALDHADFSDAWFQESIIENWRDGTALVPTAWINAPGTHSNPKRKA</sequence>
<dbReference type="SUPFAM" id="SSF52540">
    <property type="entry name" value="P-loop containing nucleoside triphosphate hydrolases"/>
    <property type="match status" value="1"/>
</dbReference>
<dbReference type="Gene3D" id="3.40.50.300">
    <property type="entry name" value="P-loop containing nucleotide triphosphate hydrolases"/>
    <property type="match status" value="1"/>
</dbReference>
<dbReference type="Proteomes" id="UP000032221">
    <property type="component" value="Unassembled WGS sequence"/>
</dbReference>
<dbReference type="InterPro" id="IPR038729">
    <property type="entry name" value="Rad50/SbcC_AAA"/>
</dbReference>
<organism evidence="2 3">
    <name type="scientific">Mycolicibacterium llatzerense</name>
    <dbReference type="NCBI Taxonomy" id="280871"/>
    <lineage>
        <taxon>Bacteria</taxon>
        <taxon>Bacillati</taxon>
        <taxon>Actinomycetota</taxon>
        <taxon>Actinomycetes</taxon>
        <taxon>Mycobacteriales</taxon>
        <taxon>Mycobacteriaceae</taxon>
        <taxon>Mycolicibacterium</taxon>
    </lineage>
</organism>
<dbReference type="PATRIC" id="fig|280871.6.peg.339"/>
<dbReference type="InterPro" id="IPR022205">
    <property type="entry name" value="DUF3732"/>
</dbReference>
<dbReference type="AlphaFoldDB" id="A0A0D1K0Z9"/>
<name>A0A0D1K0Z9_9MYCO</name>
<evidence type="ECO:0000313" key="2">
    <source>
        <dbReference type="EMBL" id="KIU18569.1"/>
    </source>
</evidence>
<dbReference type="Pfam" id="PF13476">
    <property type="entry name" value="AAA_23"/>
    <property type="match status" value="1"/>
</dbReference>
<dbReference type="GO" id="GO:0006302">
    <property type="term" value="P:double-strand break repair"/>
    <property type="evidence" value="ECO:0007669"/>
    <property type="project" value="InterPro"/>
</dbReference>
<dbReference type="STRING" id="280871.TL10_01670"/>
<evidence type="ECO:0000259" key="1">
    <source>
        <dbReference type="Pfam" id="PF13476"/>
    </source>
</evidence>
<dbReference type="InterPro" id="IPR027417">
    <property type="entry name" value="P-loop_NTPase"/>
</dbReference>
<dbReference type="EMBL" id="JXST01000002">
    <property type="protein sequence ID" value="KIU18569.1"/>
    <property type="molecule type" value="Genomic_DNA"/>
</dbReference>
<dbReference type="SUPFAM" id="SSF75712">
    <property type="entry name" value="Rad50 coiled-coil Zn hook"/>
    <property type="match status" value="1"/>
</dbReference>
<evidence type="ECO:0000313" key="3">
    <source>
        <dbReference type="Proteomes" id="UP000032221"/>
    </source>
</evidence>
<dbReference type="GO" id="GO:0016887">
    <property type="term" value="F:ATP hydrolysis activity"/>
    <property type="evidence" value="ECO:0007669"/>
    <property type="project" value="InterPro"/>
</dbReference>
<accession>A0A0D1K0Z9</accession>
<reference evidence="2 3" key="1">
    <citation type="submission" date="2015-01" db="EMBL/GenBank/DDBJ databases">
        <title>Genome sequence of Mycobacterium llatzerense and Mycobacterium immunogenum recovered from brain abscess.</title>
        <authorList>
            <person name="Greninger A.L."/>
            <person name="Langelier C."/>
            <person name="Cunningham G."/>
            <person name="Chiu C.Y."/>
            <person name="Miller S."/>
        </authorList>
    </citation>
    <scope>NUCLEOTIDE SEQUENCE [LARGE SCALE GENOMIC DNA]</scope>
    <source>
        <strain evidence="2 3">CLUC14</strain>
    </source>
</reference>
<proteinExistence type="predicted"/>
<keyword evidence="3" id="KW-1185">Reference proteome</keyword>
<gene>
    <name evidence="2" type="ORF">TL10_01670</name>
</gene>
<dbReference type="Pfam" id="PF12532">
    <property type="entry name" value="DUF3732"/>
    <property type="match status" value="1"/>
</dbReference>
<feature type="domain" description="Rad50/SbcC-type AAA" evidence="1">
    <location>
        <begin position="17"/>
        <end position="56"/>
    </location>
</feature>
<comment type="caution">
    <text evidence="2">The sequence shown here is derived from an EMBL/GenBank/DDBJ whole genome shotgun (WGS) entry which is preliminary data.</text>
</comment>
<protein>
    <recommendedName>
        <fullName evidence="1">Rad50/SbcC-type AAA domain-containing protein</fullName>
    </recommendedName>
</protein>